<keyword evidence="1" id="KW-0732">Signal</keyword>
<evidence type="ECO:0000313" key="3">
    <source>
        <dbReference type="Proteomes" id="UP000337909"/>
    </source>
</evidence>
<dbReference type="AlphaFoldDB" id="A0A5E7BJY2"/>
<sequence precursor="true">MKPILTLCAWALMLLLTSAHVAAKSVQNYRSVFIPVYKQQEDTLYLAIRAFEDGKQNTSFLIVNSETLETYIVESTGLKFRKPNDQDNGYISNAEIQSTPYARALKSYTSPPFLLDNHGLTHGEQQFDRSAFLTIDLCPSVK</sequence>
<evidence type="ECO:0000256" key="1">
    <source>
        <dbReference type="SAM" id="SignalP"/>
    </source>
</evidence>
<name>A0A5E7BJY2_PSEFL</name>
<dbReference type="EMBL" id="CABVHQ010000013">
    <property type="protein sequence ID" value="VVN89787.1"/>
    <property type="molecule type" value="Genomic_DNA"/>
</dbReference>
<feature type="chain" id="PRO_5022983485" evidence="1">
    <location>
        <begin position="24"/>
        <end position="142"/>
    </location>
</feature>
<feature type="signal peptide" evidence="1">
    <location>
        <begin position="1"/>
        <end position="23"/>
    </location>
</feature>
<gene>
    <name evidence="2" type="ORF">PS691_01772</name>
</gene>
<organism evidence="2 3">
    <name type="scientific">Pseudomonas fluorescens</name>
    <dbReference type="NCBI Taxonomy" id="294"/>
    <lineage>
        <taxon>Bacteria</taxon>
        <taxon>Pseudomonadati</taxon>
        <taxon>Pseudomonadota</taxon>
        <taxon>Gammaproteobacteria</taxon>
        <taxon>Pseudomonadales</taxon>
        <taxon>Pseudomonadaceae</taxon>
        <taxon>Pseudomonas</taxon>
    </lineage>
</organism>
<protein>
    <submittedName>
        <fullName evidence="2">Uncharacterized protein</fullName>
    </submittedName>
</protein>
<dbReference type="RefSeq" id="WP_150641818.1">
    <property type="nucleotide sequence ID" value="NZ_CABVHQ010000013.1"/>
</dbReference>
<evidence type="ECO:0000313" key="2">
    <source>
        <dbReference type="EMBL" id="VVN89787.1"/>
    </source>
</evidence>
<dbReference type="Proteomes" id="UP000337909">
    <property type="component" value="Unassembled WGS sequence"/>
</dbReference>
<proteinExistence type="predicted"/>
<accession>A0A5E7BJY2</accession>
<reference evidence="2 3" key="1">
    <citation type="submission" date="2019-09" db="EMBL/GenBank/DDBJ databases">
        <authorList>
            <person name="Chandra G."/>
            <person name="Truman W A."/>
        </authorList>
    </citation>
    <scope>NUCLEOTIDE SEQUENCE [LARGE SCALE GENOMIC DNA]</scope>
    <source>
        <strain evidence="2">PS691</strain>
    </source>
</reference>